<sequence length="161" mass="17803">MSATGGRAKKKPPSRKLIVVAVSGGFDPIHPGHIRLFQAAKRLGDKLVVILNNDNWLKQKKGYAFMPQNERKEVIEAIMGVDRVVVSKHPKNPKDMSVARELLRLHPDIFANGGDRPKTTHPPVEVVACRKIGCKMIFGVGHGGKIQSSSWLLAKYLEHAK</sequence>
<feature type="domain" description="Cytidyltransferase-like" evidence="3">
    <location>
        <begin position="23"/>
        <end position="119"/>
    </location>
</feature>
<dbReference type="PANTHER" id="PTHR43793">
    <property type="entry name" value="FAD SYNTHASE"/>
    <property type="match status" value="1"/>
</dbReference>
<evidence type="ECO:0000256" key="2">
    <source>
        <dbReference type="ARBA" id="ARBA00022695"/>
    </source>
</evidence>
<dbReference type="PANTHER" id="PTHR43793:SF1">
    <property type="entry name" value="FAD SYNTHASE"/>
    <property type="match status" value="1"/>
</dbReference>
<keyword evidence="1" id="KW-0808">Transferase</keyword>
<dbReference type="STRING" id="1798652.A3A43_02780"/>
<organism evidence="4 5">
    <name type="scientific">Candidatus Liptonbacteria bacterium RIFCSPLOWO2_01_FULL_56_20</name>
    <dbReference type="NCBI Taxonomy" id="1798652"/>
    <lineage>
        <taxon>Bacteria</taxon>
        <taxon>Candidatus Liptoniibacteriota</taxon>
    </lineage>
</organism>
<dbReference type="SUPFAM" id="SSF52374">
    <property type="entry name" value="Nucleotidylyl transferase"/>
    <property type="match status" value="1"/>
</dbReference>
<reference evidence="4 5" key="1">
    <citation type="journal article" date="2016" name="Nat. Commun.">
        <title>Thousands of microbial genomes shed light on interconnected biogeochemical processes in an aquifer system.</title>
        <authorList>
            <person name="Anantharaman K."/>
            <person name="Brown C.T."/>
            <person name="Hug L.A."/>
            <person name="Sharon I."/>
            <person name="Castelle C.J."/>
            <person name="Probst A.J."/>
            <person name="Thomas B.C."/>
            <person name="Singh A."/>
            <person name="Wilkins M.J."/>
            <person name="Karaoz U."/>
            <person name="Brodie E.L."/>
            <person name="Williams K.H."/>
            <person name="Hubbard S.S."/>
            <person name="Banfield J.F."/>
        </authorList>
    </citation>
    <scope>NUCLEOTIDE SEQUENCE [LARGE SCALE GENOMIC DNA]</scope>
</reference>
<evidence type="ECO:0000256" key="1">
    <source>
        <dbReference type="ARBA" id="ARBA00022679"/>
    </source>
</evidence>
<dbReference type="InterPro" id="IPR004821">
    <property type="entry name" value="Cyt_trans-like"/>
</dbReference>
<dbReference type="EMBL" id="MHLC01000027">
    <property type="protein sequence ID" value="OGZ00779.1"/>
    <property type="molecule type" value="Genomic_DNA"/>
</dbReference>
<evidence type="ECO:0000313" key="5">
    <source>
        <dbReference type="Proteomes" id="UP000178495"/>
    </source>
</evidence>
<accession>A0A1G2CH99</accession>
<dbReference type="AlphaFoldDB" id="A0A1G2CH99"/>
<dbReference type="NCBIfam" id="TIGR00125">
    <property type="entry name" value="cyt_tran_rel"/>
    <property type="match status" value="1"/>
</dbReference>
<evidence type="ECO:0000259" key="3">
    <source>
        <dbReference type="Pfam" id="PF01467"/>
    </source>
</evidence>
<dbReference type="Gene3D" id="3.40.50.620">
    <property type="entry name" value="HUPs"/>
    <property type="match status" value="1"/>
</dbReference>
<dbReference type="InterPro" id="IPR014729">
    <property type="entry name" value="Rossmann-like_a/b/a_fold"/>
</dbReference>
<dbReference type="Proteomes" id="UP000178495">
    <property type="component" value="Unassembled WGS sequence"/>
</dbReference>
<dbReference type="InterPro" id="IPR050385">
    <property type="entry name" value="Archaeal_FAD_synthase"/>
</dbReference>
<name>A0A1G2CH99_9BACT</name>
<evidence type="ECO:0000313" key="4">
    <source>
        <dbReference type="EMBL" id="OGZ00779.1"/>
    </source>
</evidence>
<dbReference type="GO" id="GO:0016779">
    <property type="term" value="F:nucleotidyltransferase activity"/>
    <property type="evidence" value="ECO:0007669"/>
    <property type="project" value="UniProtKB-KW"/>
</dbReference>
<comment type="caution">
    <text evidence="4">The sequence shown here is derived from an EMBL/GenBank/DDBJ whole genome shotgun (WGS) entry which is preliminary data.</text>
</comment>
<keyword evidence="2" id="KW-0548">Nucleotidyltransferase</keyword>
<protein>
    <recommendedName>
        <fullName evidence="3">Cytidyltransferase-like domain-containing protein</fullName>
    </recommendedName>
</protein>
<dbReference type="Pfam" id="PF01467">
    <property type="entry name" value="CTP_transf_like"/>
    <property type="match status" value="1"/>
</dbReference>
<proteinExistence type="predicted"/>
<gene>
    <name evidence="4" type="ORF">A3A43_02780</name>
</gene>